<feature type="transmembrane region" description="Helical" evidence="1">
    <location>
        <begin position="12"/>
        <end position="32"/>
    </location>
</feature>
<reference evidence="2 3" key="2">
    <citation type="journal article" date="2012" name="Environ. Microbiol.">
        <title>Characterization of the first alginolytic operons in a marine bacterium: from their emergence in marine Flavobacteriia to their independent transfers to marine Proteobacteria and human gut Bacteroides.</title>
        <authorList>
            <person name="Thomas F."/>
            <person name="Barbeyron T."/>
            <person name="Tonon T."/>
            <person name="Genicot S."/>
            <person name="Czjzek M."/>
            <person name="Michel G."/>
        </authorList>
    </citation>
    <scope>NUCLEOTIDE SEQUENCE [LARGE SCALE GENOMIC DNA]</scope>
    <source>
        <strain evidence="3">DSM 12802 / CCUG 47099 / CIP 106680 / NCIMB 13871 / Dsij</strain>
    </source>
</reference>
<dbReference type="HOGENOM" id="CLU_2588997_0_0_10"/>
<proteinExistence type="predicted"/>
<organism evidence="2 3">
    <name type="scientific">Zobellia galactanivorans (strain DSM 12802 / CCUG 47099 / CIP 106680 / NCIMB 13871 / Dsij)</name>
    <dbReference type="NCBI Taxonomy" id="63186"/>
    <lineage>
        <taxon>Bacteria</taxon>
        <taxon>Pseudomonadati</taxon>
        <taxon>Bacteroidota</taxon>
        <taxon>Flavobacteriia</taxon>
        <taxon>Flavobacteriales</taxon>
        <taxon>Flavobacteriaceae</taxon>
        <taxon>Zobellia</taxon>
    </lineage>
</organism>
<gene>
    <name evidence="2" type="ordered locus">zobellia_1396</name>
</gene>
<name>G0LAN3_ZOBGA</name>
<dbReference type="EMBL" id="FP476056">
    <property type="protein sequence ID" value="CAZ95452.1"/>
    <property type="molecule type" value="Genomic_DNA"/>
</dbReference>
<evidence type="ECO:0000256" key="1">
    <source>
        <dbReference type="SAM" id="Phobius"/>
    </source>
</evidence>
<dbReference type="STRING" id="63186.ZOBELLIA_1396"/>
<evidence type="ECO:0000313" key="3">
    <source>
        <dbReference type="Proteomes" id="UP000008898"/>
    </source>
</evidence>
<keyword evidence="1" id="KW-0812">Transmembrane</keyword>
<accession>G0LAN3</accession>
<reference evidence="3" key="1">
    <citation type="submission" date="2009-07" db="EMBL/GenBank/DDBJ databases">
        <title>Complete genome sequence of Zobellia galactanivorans Dsij.</title>
        <authorList>
            <consortium name="Genoscope - CEA"/>
        </authorList>
    </citation>
    <scope>NUCLEOTIDE SEQUENCE [LARGE SCALE GENOMIC DNA]</scope>
    <source>
        <strain evidence="3">DSM 12802 / CCUG 47099 / CIP 106680 / NCIMB 13871 / Dsij</strain>
    </source>
</reference>
<dbReference type="KEGG" id="zga:ZOBELLIA_1396"/>
<protein>
    <submittedName>
        <fullName evidence="2">Putative membrane protein</fullName>
    </submittedName>
</protein>
<sequence length="80" mass="9100">MKEDKNKLGIGEWIIVLVLASILLYIAHGSGHGSGYKSRMLSLIFRLLNSNIVTYWLLRGCLIFIGCFSLYKIVKIIKKK</sequence>
<evidence type="ECO:0000313" key="2">
    <source>
        <dbReference type="EMBL" id="CAZ95452.1"/>
    </source>
</evidence>
<dbReference type="AlphaFoldDB" id="G0LAN3"/>
<dbReference type="RefSeq" id="WP_013992761.1">
    <property type="nucleotide sequence ID" value="NC_015844.1"/>
</dbReference>
<keyword evidence="1" id="KW-1133">Transmembrane helix</keyword>
<dbReference type="Proteomes" id="UP000008898">
    <property type="component" value="Chromosome"/>
</dbReference>
<keyword evidence="3" id="KW-1185">Reference proteome</keyword>
<feature type="transmembrane region" description="Helical" evidence="1">
    <location>
        <begin position="52"/>
        <end position="74"/>
    </location>
</feature>
<keyword evidence="1" id="KW-0472">Membrane</keyword>